<dbReference type="GO" id="GO:0005524">
    <property type="term" value="F:ATP binding"/>
    <property type="evidence" value="ECO:0007669"/>
    <property type="project" value="UniProtKB-UniRule"/>
</dbReference>
<dbReference type="CDD" id="cd01992">
    <property type="entry name" value="TilS_N"/>
    <property type="match status" value="1"/>
</dbReference>
<proteinExistence type="inferred from homology"/>
<dbReference type="GO" id="GO:0006400">
    <property type="term" value="P:tRNA modification"/>
    <property type="evidence" value="ECO:0007669"/>
    <property type="project" value="UniProtKB-UniRule"/>
</dbReference>
<evidence type="ECO:0000256" key="7">
    <source>
        <dbReference type="ARBA" id="ARBA00048539"/>
    </source>
</evidence>
<feature type="domain" description="Lysidine-tRNA(Ile) synthetase C-terminal" evidence="9">
    <location>
        <begin position="358"/>
        <end position="412"/>
    </location>
</feature>
<dbReference type="AlphaFoldDB" id="A0A972VVS3"/>
<dbReference type="Proteomes" id="UP000754644">
    <property type="component" value="Unassembled WGS sequence"/>
</dbReference>
<evidence type="ECO:0000256" key="4">
    <source>
        <dbReference type="ARBA" id="ARBA00022694"/>
    </source>
</evidence>
<comment type="function">
    <text evidence="8">Ligates lysine onto the cytidine present at position 34 of the AUA codon-specific tRNA(Ile) that contains the anticodon CAU, in an ATP-dependent manner. Cytidine is converted to lysidine, thus changing the amino acid specificity of the tRNA from methionine to isoleucine.</text>
</comment>
<protein>
    <recommendedName>
        <fullName evidence="8">tRNA(Ile)-lysidine synthase</fullName>
        <ecNumber evidence="8">6.3.4.19</ecNumber>
    </recommendedName>
    <alternativeName>
        <fullName evidence="8">tRNA(Ile)-2-lysyl-cytidine synthase</fullName>
    </alternativeName>
    <alternativeName>
        <fullName evidence="8">tRNA(Ile)-lysidine synthetase</fullName>
    </alternativeName>
</protein>
<dbReference type="SMART" id="SM00977">
    <property type="entry name" value="TilS_C"/>
    <property type="match status" value="1"/>
</dbReference>
<accession>A0A972VVS3</accession>
<comment type="similarity">
    <text evidence="8">Belongs to the tRNA(Ile)-lysidine synthase family.</text>
</comment>
<organism evidence="10 11">
    <name type="scientific">SAR86 cluster bacterium</name>
    <dbReference type="NCBI Taxonomy" id="2030880"/>
    <lineage>
        <taxon>Bacteria</taxon>
        <taxon>Pseudomonadati</taxon>
        <taxon>Pseudomonadota</taxon>
        <taxon>Gammaproteobacteria</taxon>
        <taxon>SAR86 cluster</taxon>
    </lineage>
</organism>
<reference evidence="10" key="1">
    <citation type="submission" date="2020-05" db="EMBL/GenBank/DDBJ databases">
        <title>Sulfur intermediates as new biogeochemical hubs in an aquatic model microbial ecosystem.</title>
        <authorList>
            <person name="Vigneron A."/>
        </authorList>
    </citation>
    <scope>NUCLEOTIDE SEQUENCE</scope>
    <source>
        <strain evidence="10">Bin.250</strain>
    </source>
</reference>
<evidence type="ECO:0000256" key="2">
    <source>
        <dbReference type="ARBA" id="ARBA00022490"/>
    </source>
</evidence>
<keyword evidence="2 8" id="KW-0963">Cytoplasm</keyword>
<dbReference type="NCBIfam" id="TIGR02433">
    <property type="entry name" value="lysidine_TilS_C"/>
    <property type="match status" value="1"/>
</dbReference>
<dbReference type="EMBL" id="JABMOJ010000274">
    <property type="protein sequence ID" value="NQV65164.1"/>
    <property type="molecule type" value="Genomic_DNA"/>
</dbReference>
<keyword evidence="5 8" id="KW-0547">Nucleotide-binding</keyword>
<dbReference type="InterPro" id="IPR011063">
    <property type="entry name" value="TilS/TtcA_N"/>
</dbReference>
<dbReference type="Gene3D" id="1.20.59.20">
    <property type="match status" value="1"/>
</dbReference>
<gene>
    <name evidence="8 10" type="primary">tilS</name>
    <name evidence="10" type="ORF">HQ497_07355</name>
</gene>
<dbReference type="SUPFAM" id="SSF56037">
    <property type="entry name" value="PheT/TilS domain"/>
    <property type="match status" value="1"/>
</dbReference>
<dbReference type="GO" id="GO:0005737">
    <property type="term" value="C:cytoplasm"/>
    <property type="evidence" value="ECO:0007669"/>
    <property type="project" value="UniProtKB-SubCell"/>
</dbReference>
<keyword evidence="4 8" id="KW-0819">tRNA processing</keyword>
<name>A0A972VVS3_9GAMM</name>
<comment type="domain">
    <text evidence="8">The N-terminal region contains the highly conserved SGGXDS motif, predicted to be a P-loop motif involved in ATP binding.</text>
</comment>
<dbReference type="InterPro" id="IPR015262">
    <property type="entry name" value="tRNA_Ile_lys_synt_subst-bd"/>
</dbReference>
<evidence type="ECO:0000256" key="6">
    <source>
        <dbReference type="ARBA" id="ARBA00022840"/>
    </source>
</evidence>
<evidence type="ECO:0000256" key="8">
    <source>
        <dbReference type="HAMAP-Rule" id="MF_01161"/>
    </source>
</evidence>
<comment type="subcellular location">
    <subcellularLocation>
        <location evidence="1 8">Cytoplasm</location>
    </subcellularLocation>
</comment>
<dbReference type="HAMAP" id="MF_01161">
    <property type="entry name" value="tRNA_Ile_lys_synt"/>
    <property type="match status" value="1"/>
</dbReference>
<evidence type="ECO:0000313" key="11">
    <source>
        <dbReference type="Proteomes" id="UP000754644"/>
    </source>
</evidence>
<evidence type="ECO:0000259" key="9">
    <source>
        <dbReference type="SMART" id="SM00977"/>
    </source>
</evidence>
<evidence type="ECO:0000256" key="3">
    <source>
        <dbReference type="ARBA" id="ARBA00022598"/>
    </source>
</evidence>
<dbReference type="InterPro" id="IPR012796">
    <property type="entry name" value="Lysidine-tRNA-synth_C"/>
</dbReference>
<dbReference type="SUPFAM" id="SSF52402">
    <property type="entry name" value="Adenine nucleotide alpha hydrolases-like"/>
    <property type="match status" value="1"/>
</dbReference>
<feature type="binding site" evidence="8">
    <location>
        <begin position="28"/>
        <end position="33"/>
    </location>
    <ligand>
        <name>ATP</name>
        <dbReference type="ChEBI" id="CHEBI:30616"/>
    </ligand>
</feature>
<dbReference type="InterPro" id="IPR012094">
    <property type="entry name" value="tRNA_Ile_lys_synt"/>
</dbReference>
<dbReference type="EC" id="6.3.4.19" evidence="8"/>
<evidence type="ECO:0000256" key="1">
    <source>
        <dbReference type="ARBA" id="ARBA00004496"/>
    </source>
</evidence>
<keyword evidence="6 8" id="KW-0067">ATP-binding</keyword>
<dbReference type="Pfam" id="PF11734">
    <property type="entry name" value="TilS_C"/>
    <property type="match status" value="1"/>
</dbReference>
<dbReference type="Gene3D" id="3.40.50.620">
    <property type="entry name" value="HUPs"/>
    <property type="match status" value="1"/>
</dbReference>
<dbReference type="NCBIfam" id="TIGR02432">
    <property type="entry name" value="lysidine_TilS_N"/>
    <property type="match status" value="1"/>
</dbReference>
<keyword evidence="3 8" id="KW-0436">Ligase</keyword>
<evidence type="ECO:0000256" key="5">
    <source>
        <dbReference type="ARBA" id="ARBA00022741"/>
    </source>
</evidence>
<dbReference type="PANTHER" id="PTHR43033:SF1">
    <property type="entry name" value="TRNA(ILE)-LYSIDINE SYNTHASE-RELATED"/>
    <property type="match status" value="1"/>
</dbReference>
<dbReference type="Pfam" id="PF09179">
    <property type="entry name" value="TilS"/>
    <property type="match status" value="1"/>
</dbReference>
<sequence length="442" mass="49283">MLEPVWLDAALLAQLADPDQSRLVVGYSGGVDSHVLLAHLCELGLRHKLLAFHVNHSLSPHANAWQAHCRQTCEDLGVAFATVTLQVEPVGNLEANARDARYQAFAQLLEKGDLLLLGQHQDDQVETALFQLFRGSGRFGLQGMPLSRSIGTARLLRPLLQVSRAGITAYARQHQLSWIEDESNLDQKMTRNYLRQHVIPELENRWPDLKTTLMASLQRDAEVGRLLDDVAKSDQQELRDGFGGIRVDSFARLTLARQKNLLLAWLGQHQLPYPSAGVLAAALPMLLAEGPIAAPEMRWQGGLIKRFRNGLYLLHELPAIDPRPMKLAGVEPQAHQGGALEGLQALGRGLRVSDPSHLEIRCRQGGESFSLGQTRSLKKWLQERHVPPWLRDRLPLIFLDDELVAVAGLPGWQIPGLTSSDYEVSGDQLGWLFDFEVDDRYI</sequence>
<comment type="catalytic activity">
    <reaction evidence="7 8">
        <text>cytidine(34) in tRNA(Ile2) + L-lysine + ATP = lysidine(34) in tRNA(Ile2) + AMP + diphosphate + H(+)</text>
        <dbReference type="Rhea" id="RHEA:43744"/>
        <dbReference type="Rhea" id="RHEA-COMP:10625"/>
        <dbReference type="Rhea" id="RHEA-COMP:10670"/>
        <dbReference type="ChEBI" id="CHEBI:15378"/>
        <dbReference type="ChEBI" id="CHEBI:30616"/>
        <dbReference type="ChEBI" id="CHEBI:32551"/>
        <dbReference type="ChEBI" id="CHEBI:33019"/>
        <dbReference type="ChEBI" id="CHEBI:82748"/>
        <dbReference type="ChEBI" id="CHEBI:83665"/>
        <dbReference type="ChEBI" id="CHEBI:456215"/>
        <dbReference type="EC" id="6.3.4.19"/>
    </reaction>
</comment>
<dbReference type="SUPFAM" id="SSF82829">
    <property type="entry name" value="MesJ substrate recognition domain-like"/>
    <property type="match status" value="1"/>
</dbReference>
<evidence type="ECO:0000313" key="10">
    <source>
        <dbReference type="EMBL" id="NQV65164.1"/>
    </source>
</evidence>
<dbReference type="InterPro" id="IPR012795">
    <property type="entry name" value="tRNA_Ile_lys_synt_N"/>
</dbReference>
<dbReference type="InterPro" id="IPR014729">
    <property type="entry name" value="Rossmann-like_a/b/a_fold"/>
</dbReference>
<dbReference type="PANTHER" id="PTHR43033">
    <property type="entry name" value="TRNA(ILE)-LYSIDINE SYNTHASE-RELATED"/>
    <property type="match status" value="1"/>
</dbReference>
<dbReference type="GO" id="GO:0032267">
    <property type="term" value="F:tRNA(Ile)-lysidine synthase activity"/>
    <property type="evidence" value="ECO:0007669"/>
    <property type="project" value="UniProtKB-EC"/>
</dbReference>
<comment type="caution">
    <text evidence="10">The sequence shown here is derived from an EMBL/GenBank/DDBJ whole genome shotgun (WGS) entry which is preliminary data.</text>
</comment>
<dbReference type="Pfam" id="PF01171">
    <property type="entry name" value="ATP_bind_3"/>
    <property type="match status" value="1"/>
</dbReference>